<accession>A0ABW2ESC1</accession>
<dbReference type="Gene3D" id="3.90.180.10">
    <property type="entry name" value="Medium-chain alcohol dehydrogenases, catalytic domain"/>
    <property type="match status" value="2"/>
</dbReference>
<dbReference type="PANTHER" id="PTHR43189:SF1">
    <property type="entry name" value="ZINC-TYPE ALCOHOL DEHYDROGENASE-LIKE PROTEIN C1198.01"/>
    <property type="match status" value="1"/>
</dbReference>
<evidence type="ECO:0000313" key="3">
    <source>
        <dbReference type="Proteomes" id="UP001596410"/>
    </source>
</evidence>
<sequence length="314" mass="35553">MKQTSLILTGRRTLKWEEWTLPALKQDEVYIQTIAGAISIGAELPQYNESDVTDPDPVYPKGTGYESYGKVLGVGDHVSQVKVGDRVLAFYGHKDYGVVKSDKAVVVPEHLDYKYALLNTLSCDAAKGVLKLCPENSSRVLVAGAGTMGTLAVYFLKKYMNVDHVDVLEPNDKRHALPTRLGATNVYISNDQVSSNYYDYALECSSNSDAFKTLLRSMKSEGEVCILSDGNKDLFYLTQDFYWKELKIVGSSDGWNYRKHAEWFFNDYEKSSYLTNIFEHEVSYAQLINCFKELSANRINPMKVLVRYDRTDKD</sequence>
<protein>
    <submittedName>
        <fullName evidence="2">Zinc-binding alcohol dehydrogenase</fullName>
    </submittedName>
</protein>
<organism evidence="2 3">
    <name type="scientific">Halobacillus seohaensis</name>
    <dbReference type="NCBI Taxonomy" id="447421"/>
    <lineage>
        <taxon>Bacteria</taxon>
        <taxon>Bacillati</taxon>
        <taxon>Bacillota</taxon>
        <taxon>Bacilli</taxon>
        <taxon>Bacillales</taxon>
        <taxon>Bacillaceae</taxon>
        <taxon>Halobacillus</taxon>
    </lineage>
</organism>
<dbReference type="PANTHER" id="PTHR43189">
    <property type="entry name" value="ZINC-TYPE ALCOHOL DEHYDROGENASE-LIKE PROTEIN C1198.01-RELATED"/>
    <property type="match status" value="1"/>
</dbReference>
<dbReference type="InterPro" id="IPR036291">
    <property type="entry name" value="NAD(P)-bd_dom_sf"/>
</dbReference>
<proteinExistence type="predicted"/>
<name>A0ABW2ESC1_9BACI</name>
<comment type="caution">
    <text evidence="2">The sequence shown here is derived from an EMBL/GenBank/DDBJ whole genome shotgun (WGS) entry which is preliminary data.</text>
</comment>
<reference evidence="3" key="1">
    <citation type="journal article" date="2019" name="Int. J. Syst. Evol. Microbiol.">
        <title>The Global Catalogue of Microorganisms (GCM) 10K type strain sequencing project: providing services to taxonomists for standard genome sequencing and annotation.</title>
        <authorList>
            <consortium name="The Broad Institute Genomics Platform"/>
            <consortium name="The Broad Institute Genome Sequencing Center for Infectious Disease"/>
            <person name="Wu L."/>
            <person name="Ma J."/>
        </authorList>
    </citation>
    <scope>NUCLEOTIDE SEQUENCE [LARGE SCALE GENOMIC DNA]</scope>
    <source>
        <strain evidence="3">CGMCC 4.1621</strain>
    </source>
</reference>
<dbReference type="CDD" id="cd08255">
    <property type="entry name" value="2-desacetyl-2-hydroxyethyl_bacteriochlorophyllide_like"/>
    <property type="match status" value="1"/>
</dbReference>
<keyword evidence="3" id="KW-1185">Reference proteome</keyword>
<dbReference type="SUPFAM" id="SSF50129">
    <property type="entry name" value="GroES-like"/>
    <property type="match status" value="1"/>
</dbReference>
<dbReference type="Gene3D" id="3.40.50.720">
    <property type="entry name" value="NAD(P)-binding Rossmann-like Domain"/>
    <property type="match status" value="1"/>
</dbReference>
<gene>
    <name evidence="2" type="ORF">ACFQIC_20505</name>
</gene>
<dbReference type="SUPFAM" id="SSF51735">
    <property type="entry name" value="NAD(P)-binding Rossmann-fold domains"/>
    <property type="match status" value="1"/>
</dbReference>
<keyword evidence="1" id="KW-0560">Oxidoreductase</keyword>
<evidence type="ECO:0000313" key="2">
    <source>
        <dbReference type="EMBL" id="MFC7064177.1"/>
    </source>
</evidence>
<dbReference type="EMBL" id="JBHSZV010000067">
    <property type="protein sequence ID" value="MFC7064177.1"/>
    <property type="molecule type" value="Genomic_DNA"/>
</dbReference>
<evidence type="ECO:0000256" key="1">
    <source>
        <dbReference type="ARBA" id="ARBA00023002"/>
    </source>
</evidence>
<dbReference type="Proteomes" id="UP001596410">
    <property type="component" value="Unassembled WGS sequence"/>
</dbReference>
<dbReference type="RefSeq" id="WP_204711225.1">
    <property type="nucleotide sequence ID" value="NZ_JBHSZV010000067.1"/>
</dbReference>
<dbReference type="InterPro" id="IPR011032">
    <property type="entry name" value="GroES-like_sf"/>
</dbReference>